<organism evidence="2 3">
    <name type="scientific">Gryllotalpicola daejeonensis</name>
    <dbReference type="NCBI Taxonomy" id="993087"/>
    <lineage>
        <taxon>Bacteria</taxon>
        <taxon>Bacillati</taxon>
        <taxon>Actinomycetota</taxon>
        <taxon>Actinomycetes</taxon>
        <taxon>Micrococcales</taxon>
        <taxon>Microbacteriaceae</taxon>
        <taxon>Gryllotalpicola</taxon>
    </lineage>
</organism>
<feature type="domain" description="DUF4037" evidence="1">
    <location>
        <begin position="130"/>
        <end position="228"/>
    </location>
</feature>
<comment type="caution">
    <text evidence="2">The sequence shown here is derived from an EMBL/GenBank/DDBJ whole genome shotgun (WGS) entry which is preliminary data.</text>
</comment>
<dbReference type="Proteomes" id="UP001415169">
    <property type="component" value="Unassembled WGS sequence"/>
</dbReference>
<sequence length="344" mass="37474">MIPDEVGGIALARAYFDEVVEPLLRARFPALAYAAGRLGAGSDVLGLDDAVSRDHDWGLRLSVFVPEDRVGDVRDAVERMLPATFRGLPTRFPFTGQTDAVHHVEVESVAGFVTGRVGFDPRAGMTARDWLSLSGQAVLEVTAGPVFADRAGELTAVRRALEWYPDDLWRHVLACDWGRLAQELPLMGRAADVGDEVGSRIIAARLVQVVMHLAFLLERRWAPYAKWFGTVFRSLECAPRLEASLATALNAANAERRQRALGDALAELLQVQNGLGLTDAAEAAVPFWDRPYLHPNPVIVEQLLTGITDAEVRALPRGRGSIEQRTDNVDVLVSAAARRAAVAD</sequence>
<dbReference type="Pfam" id="PF13228">
    <property type="entry name" value="DUF4037"/>
    <property type="match status" value="1"/>
</dbReference>
<accession>A0ABP7ZKD6</accession>
<name>A0ABP7ZKD6_9MICO</name>
<dbReference type="EMBL" id="BAABBV010000001">
    <property type="protein sequence ID" value="GAA4161445.1"/>
    <property type="molecule type" value="Genomic_DNA"/>
</dbReference>
<evidence type="ECO:0000313" key="2">
    <source>
        <dbReference type="EMBL" id="GAA4161445.1"/>
    </source>
</evidence>
<proteinExistence type="predicted"/>
<evidence type="ECO:0000259" key="1">
    <source>
        <dbReference type="Pfam" id="PF13228"/>
    </source>
</evidence>
<gene>
    <name evidence="2" type="ORF">GCM10022286_19040</name>
</gene>
<keyword evidence="3" id="KW-1185">Reference proteome</keyword>
<reference evidence="2" key="2">
    <citation type="submission" date="2023-12" db="EMBL/GenBank/DDBJ databases">
        <authorList>
            <person name="Sun Q."/>
            <person name="Inoue M."/>
        </authorList>
    </citation>
    <scope>NUCLEOTIDE SEQUENCE</scope>
    <source>
        <strain evidence="2">JCM 17590</strain>
    </source>
</reference>
<dbReference type="RefSeq" id="WP_344791532.1">
    <property type="nucleotide sequence ID" value="NZ_BAABBV010000001.1"/>
</dbReference>
<reference evidence="2" key="1">
    <citation type="journal article" date="2014" name="Int. J. Syst. Evol. Microbiol.">
        <title>Complete genome of a new Firmicutes species belonging to the dominant human colonic microbiota ('Ruminococcus bicirculans') reveals two chromosomes and a selective capacity to utilize plant glucans.</title>
        <authorList>
            <consortium name="NISC Comparative Sequencing Program"/>
            <person name="Wegmann U."/>
            <person name="Louis P."/>
            <person name="Goesmann A."/>
            <person name="Henrissat B."/>
            <person name="Duncan S.H."/>
            <person name="Flint H.J."/>
        </authorList>
    </citation>
    <scope>NUCLEOTIDE SEQUENCE</scope>
    <source>
        <strain evidence="2">JCM 17590</strain>
    </source>
</reference>
<evidence type="ECO:0000313" key="3">
    <source>
        <dbReference type="Proteomes" id="UP001415169"/>
    </source>
</evidence>
<dbReference type="InterPro" id="IPR025117">
    <property type="entry name" value="DUF4037"/>
</dbReference>
<protein>
    <submittedName>
        <fullName evidence="2">DUF4037 domain-containing protein</fullName>
    </submittedName>
</protein>